<dbReference type="Pfam" id="PF05348">
    <property type="entry name" value="UMP1"/>
    <property type="match status" value="1"/>
</dbReference>
<dbReference type="PANTHER" id="PTHR12828:SF3">
    <property type="entry name" value="PROTEASOME MATURATION PROTEIN"/>
    <property type="match status" value="1"/>
</dbReference>
<dbReference type="PANTHER" id="PTHR12828">
    <property type="entry name" value="PROTEASOME MATURATION PROTEIN UMP1"/>
    <property type="match status" value="1"/>
</dbReference>
<evidence type="ECO:0000313" key="3">
    <source>
        <dbReference type="EMBL" id="KAK2715931.1"/>
    </source>
</evidence>
<evidence type="ECO:0008006" key="5">
    <source>
        <dbReference type="Google" id="ProtNLM"/>
    </source>
</evidence>
<keyword evidence="4" id="KW-1185">Reference proteome</keyword>
<organism evidence="3 4">
    <name type="scientific">Artemia franciscana</name>
    <name type="common">Brine shrimp</name>
    <name type="synonym">Artemia sanfranciscana</name>
    <dbReference type="NCBI Taxonomy" id="6661"/>
    <lineage>
        <taxon>Eukaryota</taxon>
        <taxon>Metazoa</taxon>
        <taxon>Ecdysozoa</taxon>
        <taxon>Arthropoda</taxon>
        <taxon>Crustacea</taxon>
        <taxon>Branchiopoda</taxon>
        <taxon>Anostraca</taxon>
        <taxon>Artemiidae</taxon>
        <taxon>Artemia</taxon>
    </lineage>
</organism>
<dbReference type="GO" id="GO:0005737">
    <property type="term" value="C:cytoplasm"/>
    <property type="evidence" value="ECO:0007669"/>
    <property type="project" value="TreeGrafter"/>
</dbReference>
<accession>A0AA88L804</accession>
<dbReference type="AlphaFoldDB" id="A0AA88L804"/>
<comment type="caution">
    <text evidence="3">The sequence shown here is derived from an EMBL/GenBank/DDBJ whole genome shotgun (WGS) entry which is preliminary data.</text>
</comment>
<gene>
    <name evidence="3" type="ORF">QYM36_010488</name>
</gene>
<dbReference type="Proteomes" id="UP001187531">
    <property type="component" value="Unassembled WGS sequence"/>
</dbReference>
<comment type="similarity">
    <text evidence="2">Belongs to the POMP/UMP1 family.</text>
</comment>
<sequence>MLNEDGLTNKMDLGQPLAKDTLETVHPLQSNAFKGIHNEKQLRMQQLRRLYGVHIPISMMNEERATRNVGHLPILPRHNAMLDSLTGRDNGLCEFDVYGNERDIIVNPQELLEKLDDSKSDSFKF</sequence>
<reference evidence="3" key="1">
    <citation type="submission" date="2023-07" db="EMBL/GenBank/DDBJ databases">
        <title>Chromosome-level genome assembly of Artemia franciscana.</title>
        <authorList>
            <person name="Jo E."/>
        </authorList>
    </citation>
    <scope>NUCLEOTIDE SEQUENCE</scope>
    <source>
        <tissue evidence="3">Whole body</tissue>
    </source>
</reference>
<evidence type="ECO:0000256" key="2">
    <source>
        <dbReference type="ARBA" id="ARBA00043974"/>
    </source>
</evidence>
<evidence type="ECO:0000256" key="1">
    <source>
        <dbReference type="ARBA" id="ARBA00023186"/>
    </source>
</evidence>
<dbReference type="EMBL" id="JAVRJZ010000012">
    <property type="protein sequence ID" value="KAK2715931.1"/>
    <property type="molecule type" value="Genomic_DNA"/>
</dbReference>
<dbReference type="GO" id="GO:0043248">
    <property type="term" value="P:proteasome assembly"/>
    <property type="evidence" value="ECO:0007669"/>
    <property type="project" value="InterPro"/>
</dbReference>
<dbReference type="InterPro" id="IPR008012">
    <property type="entry name" value="Ump1"/>
</dbReference>
<dbReference type="GO" id="GO:0005634">
    <property type="term" value="C:nucleus"/>
    <property type="evidence" value="ECO:0007669"/>
    <property type="project" value="TreeGrafter"/>
</dbReference>
<proteinExistence type="inferred from homology"/>
<name>A0AA88L804_ARTSF</name>
<protein>
    <recommendedName>
        <fullName evidence="5">Proteasome maturation protein</fullName>
    </recommendedName>
</protein>
<keyword evidence="1" id="KW-0143">Chaperone</keyword>
<evidence type="ECO:0000313" key="4">
    <source>
        <dbReference type="Proteomes" id="UP001187531"/>
    </source>
</evidence>